<comment type="caution">
    <text evidence="1">The sequence shown here is derived from an EMBL/GenBank/DDBJ whole genome shotgun (WGS) entry which is preliminary data.</text>
</comment>
<dbReference type="Proteomes" id="UP000231542">
    <property type="component" value="Unassembled WGS sequence"/>
</dbReference>
<dbReference type="AlphaFoldDB" id="A0A2H0YZ53"/>
<dbReference type="InterPro" id="IPR036926">
    <property type="entry name" value="Thymidate_synth/dCMP_Mease_sf"/>
</dbReference>
<dbReference type="Gene3D" id="3.30.572.10">
    <property type="entry name" value="Thymidylate synthase/dCMP hydroxymethylase domain"/>
    <property type="match status" value="1"/>
</dbReference>
<evidence type="ECO:0000313" key="1">
    <source>
        <dbReference type="EMBL" id="PIS43022.1"/>
    </source>
</evidence>
<organism evidence="1 2">
    <name type="scientific">Candidatus Kerfeldbacteria bacterium CG08_land_8_20_14_0_20_40_16</name>
    <dbReference type="NCBI Taxonomy" id="2014244"/>
    <lineage>
        <taxon>Bacteria</taxon>
        <taxon>Candidatus Kerfeldiibacteriota</taxon>
    </lineage>
</organism>
<name>A0A2H0YZ53_9BACT</name>
<gene>
    <name evidence="1" type="ORF">COT24_00590</name>
</gene>
<dbReference type="EMBL" id="PEXU01000006">
    <property type="protein sequence ID" value="PIS43022.1"/>
    <property type="molecule type" value="Genomic_DNA"/>
</dbReference>
<accession>A0A2H0YZ53</accession>
<dbReference type="SUPFAM" id="SSF55831">
    <property type="entry name" value="Thymidylate synthase/dCMP hydroxymethylase"/>
    <property type="match status" value="1"/>
</dbReference>
<protein>
    <recommendedName>
        <fullName evidence="3">Thymidylate synthase/dCMP hydroxymethylase domain-containing protein</fullName>
    </recommendedName>
</protein>
<evidence type="ECO:0000313" key="2">
    <source>
        <dbReference type="Proteomes" id="UP000231542"/>
    </source>
</evidence>
<reference evidence="1 2" key="1">
    <citation type="submission" date="2017-09" db="EMBL/GenBank/DDBJ databases">
        <title>Depth-based differentiation of microbial function through sediment-hosted aquifers and enrichment of novel symbionts in the deep terrestrial subsurface.</title>
        <authorList>
            <person name="Probst A.J."/>
            <person name="Ladd B."/>
            <person name="Jarett J.K."/>
            <person name="Geller-Mcgrath D.E."/>
            <person name="Sieber C.M."/>
            <person name="Emerson J.B."/>
            <person name="Anantharaman K."/>
            <person name="Thomas B.C."/>
            <person name="Malmstrom R."/>
            <person name="Stieglmeier M."/>
            <person name="Klingl A."/>
            <person name="Woyke T."/>
            <person name="Ryan C.M."/>
            <person name="Banfield J.F."/>
        </authorList>
    </citation>
    <scope>NUCLEOTIDE SEQUENCE [LARGE SCALE GENOMIC DNA]</scope>
    <source>
        <strain evidence="1">CG08_land_8_20_14_0_20_40_16</strain>
    </source>
</reference>
<proteinExistence type="predicted"/>
<evidence type="ECO:0008006" key="3">
    <source>
        <dbReference type="Google" id="ProtNLM"/>
    </source>
</evidence>
<sequence>MLLELQSSYPKLKMGNYYHFVSSLHIYERNYKIMDNIYKHSKKERKIMMPRMRILSEIKRLQYNEEIIRTGSKRKMKNLKDQFCIWCQEQLMEKKHEGNNH</sequence>